<evidence type="ECO:0000256" key="9">
    <source>
        <dbReference type="ARBA" id="ARBA00023285"/>
    </source>
</evidence>
<evidence type="ECO:0000256" key="5">
    <source>
        <dbReference type="ARBA" id="ARBA00022692"/>
    </source>
</evidence>
<evidence type="ECO:0000256" key="6">
    <source>
        <dbReference type="ARBA" id="ARBA00022989"/>
    </source>
</evidence>
<dbReference type="HAMAP" id="MF_00330">
    <property type="entry name" value="CbiN"/>
    <property type="match status" value="1"/>
</dbReference>
<dbReference type="GO" id="GO:0005886">
    <property type="term" value="C:plasma membrane"/>
    <property type="evidence" value="ECO:0007669"/>
    <property type="project" value="UniProtKB-SubCell"/>
</dbReference>
<dbReference type="GO" id="GO:0015087">
    <property type="term" value="F:cobalt ion transmembrane transporter activity"/>
    <property type="evidence" value="ECO:0007669"/>
    <property type="project" value="UniProtKB-UniRule"/>
</dbReference>
<sequence length="111" mass="12154">MGGVSLTMKRKTVQNLILVALVIVLCVIPFFVAKGGSFTGSDDQGTAQIRKNDPSYKVWIHPLWTPPSAEVESFLFTVQGSIGTGIIAYIIGNAHGKRKARQEMQAQKHQE</sequence>
<evidence type="ECO:0000256" key="2">
    <source>
        <dbReference type="ARBA" id="ARBA00022448"/>
    </source>
</evidence>
<dbReference type="Proteomes" id="UP000007271">
    <property type="component" value="Unassembled WGS sequence"/>
</dbReference>
<evidence type="ECO:0000256" key="8">
    <source>
        <dbReference type="ARBA" id="ARBA00023136"/>
    </source>
</evidence>
<comment type="caution">
    <text evidence="11">The sequence shown here is derived from an EMBL/GenBank/DDBJ whole genome shotgun (WGS) entry which is preliminary data.</text>
</comment>
<dbReference type="Pfam" id="PF02553">
    <property type="entry name" value="CbiN"/>
    <property type="match status" value="1"/>
</dbReference>
<keyword evidence="3 10" id="KW-1003">Cell membrane</keyword>
<dbReference type="NCBIfam" id="NF002780">
    <property type="entry name" value="PRK02898.1"/>
    <property type="match status" value="1"/>
</dbReference>
<keyword evidence="6 10" id="KW-1133">Transmembrane helix</keyword>
<dbReference type="InterPro" id="IPR003705">
    <property type="entry name" value="CbiN"/>
</dbReference>
<dbReference type="PANTHER" id="PTHR38662:SF1">
    <property type="entry name" value="COBALT TRANSPORT PROTEIN CBIN"/>
    <property type="match status" value="1"/>
</dbReference>
<feature type="transmembrane region" description="Helical" evidence="10">
    <location>
        <begin position="73"/>
        <end position="92"/>
    </location>
</feature>
<comment type="pathway">
    <text evidence="10">Cofactor biosynthesis; adenosylcobalamin biosynthesis.</text>
</comment>
<accession>J3JCJ1</accession>
<name>J3JCJ1_9LACO</name>
<protein>
    <recommendedName>
        <fullName evidence="10">Cobalt transport protein CbiN</fullName>
    </recommendedName>
    <alternativeName>
        <fullName evidence="10">Energy-coupling factor transporter probable substrate-capture protein CbiN</fullName>
        <shortName evidence="10">ECF transporter S component CbiN</shortName>
    </alternativeName>
</protein>
<dbReference type="UniPathway" id="UPA00148"/>
<keyword evidence="1 10" id="KW-0171">Cobalt transport</keyword>
<keyword evidence="7 10" id="KW-0406">Ion transport</keyword>
<comment type="similarity">
    <text evidence="10">Belongs to the CbiN family.</text>
</comment>
<evidence type="ECO:0000256" key="4">
    <source>
        <dbReference type="ARBA" id="ARBA00022573"/>
    </source>
</evidence>
<dbReference type="EMBL" id="AKFP01000003">
    <property type="protein sequence ID" value="EJN56647.1"/>
    <property type="molecule type" value="Genomic_DNA"/>
</dbReference>
<comment type="function">
    <text evidence="10">Part of the energy-coupling factor (ECF) transporter complex CbiMNOQ involved in cobalt import.</text>
</comment>
<keyword evidence="5 10" id="KW-0812">Transmembrane</keyword>
<keyword evidence="8 10" id="KW-0472">Membrane</keyword>
<comment type="subcellular location">
    <subcellularLocation>
        <location evidence="10">Cell membrane</location>
        <topology evidence="10">Multi-pass membrane protein</topology>
    </subcellularLocation>
</comment>
<dbReference type="STRING" id="1185325.A11Y_152708"/>
<keyword evidence="2 10" id="KW-0813">Transport</keyword>
<evidence type="ECO:0000256" key="7">
    <source>
        <dbReference type="ARBA" id="ARBA00023065"/>
    </source>
</evidence>
<proteinExistence type="inferred from homology"/>
<evidence type="ECO:0000313" key="11">
    <source>
        <dbReference type="EMBL" id="EJN56647.1"/>
    </source>
</evidence>
<feature type="transmembrane region" description="Helical" evidence="10">
    <location>
        <begin position="12"/>
        <end position="32"/>
    </location>
</feature>
<dbReference type="PANTHER" id="PTHR38662">
    <property type="entry name" value="COBALT TRANSPORT PROTEIN CBIN"/>
    <property type="match status" value="1"/>
</dbReference>
<keyword evidence="4 10" id="KW-0169">Cobalamin biosynthesis</keyword>
<evidence type="ECO:0000256" key="1">
    <source>
        <dbReference type="ARBA" id="ARBA00022426"/>
    </source>
</evidence>
<gene>
    <name evidence="10" type="primary">cbiN</name>
    <name evidence="11" type="ORF">A11Y_152708</name>
</gene>
<dbReference type="AlphaFoldDB" id="J3JCJ1"/>
<comment type="subunit">
    <text evidence="10">Forms an energy-coupling factor (ECF) transporter complex composed of an ATP-binding protein (A component, CbiO), a transmembrane protein (T component, CbiQ) and 2 possible substrate-capture proteins (S components, CbiM and CbiN) of unknown stoichimetry.</text>
</comment>
<reference evidence="11 12" key="1">
    <citation type="submission" date="2012-05" db="EMBL/GenBank/DDBJ databases">
        <title>Complete Genome Sequence of Lactobacillus coryniformis CECT5711.</title>
        <authorList>
            <person name="Rodriguez J.M."/>
        </authorList>
    </citation>
    <scope>NUCLEOTIDE SEQUENCE [LARGE SCALE GENOMIC DNA]</scope>
    <source>
        <strain evidence="12">CECT5711</strain>
    </source>
</reference>
<evidence type="ECO:0000313" key="12">
    <source>
        <dbReference type="Proteomes" id="UP000007271"/>
    </source>
</evidence>
<evidence type="ECO:0000256" key="10">
    <source>
        <dbReference type="HAMAP-Rule" id="MF_00330"/>
    </source>
</evidence>
<evidence type="ECO:0000256" key="3">
    <source>
        <dbReference type="ARBA" id="ARBA00022475"/>
    </source>
</evidence>
<organism evidence="11 12">
    <name type="scientific">Loigolactobacillus coryniformis subsp. coryniformis CECT 5711</name>
    <dbReference type="NCBI Taxonomy" id="1185325"/>
    <lineage>
        <taxon>Bacteria</taxon>
        <taxon>Bacillati</taxon>
        <taxon>Bacillota</taxon>
        <taxon>Bacilli</taxon>
        <taxon>Lactobacillales</taxon>
        <taxon>Lactobacillaceae</taxon>
        <taxon>Loigolactobacillus</taxon>
    </lineage>
</organism>
<dbReference type="PATRIC" id="fig|1185325.3.peg.219"/>
<keyword evidence="9 10" id="KW-0170">Cobalt</keyword>
<dbReference type="GO" id="GO:0009236">
    <property type="term" value="P:cobalamin biosynthetic process"/>
    <property type="evidence" value="ECO:0007669"/>
    <property type="project" value="UniProtKB-UniRule"/>
</dbReference>